<feature type="transmembrane region" description="Helical" evidence="9">
    <location>
        <begin position="97"/>
        <end position="116"/>
    </location>
</feature>
<dbReference type="PANTHER" id="PTHR45711:SF6">
    <property type="entry name" value="CHLORIDE CHANNEL PROTEIN"/>
    <property type="match status" value="1"/>
</dbReference>
<keyword evidence="6 9" id="KW-0472">Membrane</keyword>
<accession>A0A9P8Q1M9</accession>
<comment type="subcellular location">
    <subcellularLocation>
        <location evidence="1">Membrane</location>
        <topology evidence="1">Multi-pass membrane protein</topology>
    </subcellularLocation>
</comment>
<dbReference type="Gene3D" id="1.10.3080.10">
    <property type="entry name" value="Clc chloride channel"/>
    <property type="match status" value="1"/>
</dbReference>
<evidence type="ECO:0000256" key="6">
    <source>
        <dbReference type="ARBA" id="ARBA00023136"/>
    </source>
</evidence>
<gene>
    <name evidence="10" type="ORF">WICPIJ_006640</name>
</gene>
<keyword evidence="7" id="KW-0868">Chloride</keyword>
<evidence type="ECO:0000256" key="1">
    <source>
        <dbReference type="ARBA" id="ARBA00004141"/>
    </source>
</evidence>
<dbReference type="GO" id="GO:0005794">
    <property type="term" value="C:Golgi apparatus"/>
    <property type="evidence" value="ECO:0007669"/>
    <property type="project" value="TreeGrafter"/>
</dbReference>
<feature type="non-terminal residue" evidence="10">
    <location>
        <position position="1"/>
    </location>
</feature>
<evidence type="ECO:0000256" key="5">
    <source>
        <dbReference type="ARBA" id="ARBA00023065"/>
    </source>
</evidence>
<feature type="transmembrane region" description="Helical" evidence="9">
    <location>
        <begin position="136"/>
        <end position="153"/>
    </location>
</feature>
<evidence type="ECO:0000256" key="4">
    <source>
        <dbReference type="ARBA" id="ARBA00022989"/>
    </source>
</evidence>
<evidence type="ECO:0000256" key="2">
    <source>
        <dbReference type="ARBA" id="ARBA00022448"/>
    </source>
</evidence>
<sequence>NIQSRGGKWEVLEIAALSLVTSIVTYPLILPRLPLTSLITILFKDCDATDSAAAGINNLLCSSGDPTTGVIFVLIFTFIAGIFLTAYTFGTIVPAGILMPSLVLGAIAGRVLGLVFEKIQISSETLTSLCSDSHEMCISPAAYAVVGSAAFLAGITKMTVWCVVTVFEMTGALTYVLPIMITVIVARSVNDMLDQMNCYDYWIEFFKYPYLHEVQQNTLPAVSIREVFPERPQFVILNDEPITLKYLKDCVERHEDFQGAPILNNSRDKFVLGWISFSDLDDEIMKLEMDNVDLLTHVTLFRSMDPNLVDLSHLVEKFYAVVNSDTLLSKLVDIFFRLKSRYVIVCDEGQFKKIITLKDVSDLVKLDPKKIQQIADGNIDIHSVLGKLIRSSKFLISNLNSTRQRSLEPLDSPNSKPERTTESSELPSSVTVAGDLRISKLLRESPVKEWIMIDFKVISNFGFHALPT</sequence>
<feature type="transmembrane region" description="Helical" evidence="9">
    <location>
        <begin position="160"/>
        <end position="186"/>
    </location>
</feature>
<dbReference type="InterPro" id="IPR001807">
    <property type="entry name" value="ClC"/>
</dbReference>
<feature type="transmembrane region" description="Helical" evidence="9">
    <location>
        <begin position="69"/>
        <end position="90"/>
    </location>
</feature>
<dbReference type="SUPFAM" id="SSF81340">
    <property type="entry name" value="Clc chloride channel"/>
    <property type="match status" value="1"/>
</dbReference>
<protein>
    <recommendedName>
        <fullName evidence="12">Chloride channel protein</fullName>
    </recommendedName>
</protein>
<keyword evidence="4 9" id="KW-1133">Transmembrane helix</keyword>
<keyword evidence="3 9" id="KW-0812">Transmembrane</keyword>
<reference evidence="10" key="2">
    <citation type="submission" date="2021-01" db="EMBL/GenBank/DDBJ databases">
        <authorList>
            <person name="Schikora-Tamarit M.A."/>
        </authorList>
    </citation>
    <scope>NUCLEOTIDE SEQUENCE</scope>
    <source>
        <strain evidence="10">CBS2887</strain>
    </source>
</reference>
<reference evidence="10" key="1">
    <citation type="journal article" date="2021" name="Open Biol.">
        <title>Shared evolutionary footprints suggest mitochondrial oxidative damage underlies multiple complex I losses in fungi.</title>
        <authorList>
            <person name="Schikora-Tamarit M.A."/>
            <person name="Marcet-Houben M."/>
            <person name="Nosek J."/>
            <person name="Gabaldon T."/>
        </authorList>
    </citation>
    <scope>NUCLEOTIDE SEQUENCE</scope>
    <source>
        <strain evidence="10">CBS2887</strain>
    </source>
</reference>
<dbReference type="SUPFAM" id="SSF54631">
    <property type="entry name" value="CBS-domain pair"/>
    <property type="match status" value="1"/>
</dbReference>
<evidence type="ECO:0000313" key="11">
    <source>
        <dbReference type="Proteomes" id="UP000774326"/>
    </source>
</evidence>
<dbReference type="OrthoDB" id="44789at2759"/>
<feature type="transmembrane region" description="Helical" evidence="9">
    <location>
        <begin position="12"/>
        <end position="29"/>
    </location>
</feature>
<evidence type="ECO:0000313" key="10">
    <source>
        <dbReference type="EMBL" id="KAH3682376.1"/>
    </source>
</evidence>
<dbReference type="EMBL" id="JAEUBG010003741">
    <property type="protein sequence ID" value="KAH3682376.1"/>
    <property type="molecule type" value="Genomic_DNA"/>
</dbReference>
<dbReference type="GO" id="GO:0005247">
    <property type="term" value="F:voltage-gated chloride channel activity"/>
    <property type="evidence" value="ECO:0007669"/>
    <property type="project" value="TreeGrafter"/>
</dbReference>
<dbReference type="Proteomes" id="UP000774326">
    <property type="component" value="Unassembled WGS sequence"/>
</dbReference>
<evidence type="ECO:0000256" key="7">
    <source>
        <dbReference type="ARBA" id="ARBA00023214"/>
    </source>
</evidence>
<dbReference type="InterPro" id="IPR046342">
    <property type="entry name" value="CBS_dom_sf"/>
</dbReference>
<dbReference type="GO" id="GO:0005769">
    <property type="term" value="C:early endosome"/>
    <property type="evidence" value="ECO:0007669"/>
    <property type="project" value="TreeGrafter"/>
</dbReference>
<evidence type="ECO:0000256" key="3">
    <source>
        <dbReference type="ARBA" id="ARBA00022692"/>
    </source>
</evidence>
<evidence type="ECO:0000256" key="8">
    <source>
        <dbReference type="SAM" id="MobiDB-lite"/>
    </source>
</evidence>
<dbReference type="Pfam" id="PF00654">
    <property type="entry name" value="Voltage_CLC"/>
    <property type="match status" value="1"/>
</dbReference>
<keyword evidence="5" id="KW-0406">Ion transport</keyword>
<evidence type="ECO:0000256" key="9">
    <source>
        <dbReference type="SAM" id="Phobius"/>
    </source>
</evidence>
<keyword evidence="2" id="KW-0813">Transport</keyword>
<dbReference type="AlphaFoldDB" id="A0A9P8Q1M9"/>
<organism evidence="10 11">
    <name type="scientific">Wickerhamomyces pijperi</name>
    <name type="common">Yeast</name>
    <name type="synonym">Pichia pijperi</name>
    <dbReference type="NCBI Taxonomy" id="599730"/>
    <lineage>
        <taxon>Eukaryota</taxon>
        <taxon>Fungi</taxon>
        <taxon>Dikarya</taxon>
        <taxon>Ascomycota</taxon>
        <taxon>Saccharomycotina</taxon>
        <taxon>Saccharomycetes</taxon>
        <taxon>Phaffomycetales</taxon>
        <taxon>Wickerhamomycetaceae</taxon>
        <taxon>Wickerhamomyces</taxon>
    </lineage>
</organism>
<feature type="region of interest" description="Disordered" evidence="8">
    <location>
        <begin position="405"/>
        <end position="428"/>
    </location>
</feature>
<dbReference type="PANTHER" id="PTHR45711">
    <property type="entry name" value="CHLORIDE CHANNEL PROTEIN"/>
    <property type="match status" value="1"/>
</dbReference>
<dbReference type="InterPro" id="IPR014743">
    <property type="entry name" value="Cl-channel_core"/>
</dbReference>
<proteinExistence type="predicted"/>
<dbReference type="GO" id="GO:0005886">
    <property type="term" value="C:plasma membrane"/>
    <property type="evidence" value="ECO:0007669"/>
    <property type="project" value="TreeGrafter"/>
</dbReference>
<evidence type="ECO:0008006" key="12">
    <source>
        <dbReference type="Google" id="ProtNLM"/>
    </source>
</evidence>
<keyword evidence="11" id="KW-1185">Reference proteome</keyword>
<name>A0A9P8Q1M9_WICPI</name>
<comment type="caution">
    <text evidence="10">The sequence shown here is derived from an EMBL/GenBank/DDBJ whole genome shotgun (WGS) entry which is preliminary data.</text>
</comment>